<feature type="transmembrane region" description="Helical" evidence="1">
    <location>
        <begin position="128"/>
        <end position="147"/>
    </location>
</feature>
<dbReference type="PIRSF" id="PIRSF016919">
    <property type="entry name" value="HupE_UreJ"/>
    <property type="match status" value="1"/>
</dbReference>
<feature type="transmembrane region" description="Helical" evidence="1">
    <location>
        <begin position="61"/>
        <end position="83"/>
    </location>
</feature>
<reference evidence="4" key="1">
    <citation type="journal article" date="2019" name="Int. J. Syst. Evol. Microbiol.">
        <title>The Global Catalogue of Microorganisms (GCM) 10K type strain sequencing project: providing services to taxonomists for standard genome sequencing and annotation.</title>
        <authorList>
            <consortium name="The Broad Institute Genomics Platform"/>
            <consortium name="The Broad Institute Genome Sequencing Center for Infectious Disease"/>
            <person name="Wu L."/>
            <person name="Ma J."/>
        </authorList>
    </citation>
    <scope>NUCLEOTIDE SEQUENCE [LARGE SCALE GENOMIC DNA]</scope>
    <source>
        <strain evidence="4">KCTC 42964</strain>
    </source>
</reference>
<evidence type="ECO:0000313" key="4">
    <source>
        <dbReference type="Proteomes" id="UP001595528"/>
    </source>
</evidence>
<comment type="caution">
    <text evidence="3">The sequence shown here is derived from an EMBL/GenBank/DDBJ whole genome shotgun (WGS) entry which is preliminary data.</text>
</comment>
<evidence type="ECO:0000256" key="2">
    <source>
        <dbReference type="SAM" id="SignalP"/>
    </source>
</evidence>
<dbReference type="RefSeq" id="WP_379897595.1">
    <property type="nucleotide sequence ID" value="NZ_JBHRTR010000005.1"/>
</dbReference>
<dbReference type="Proteomes" id="UP001595528">
    <property type="component" value="Unassembled WGS sequence"/>
</dbReference>
<accession>A0ABV7KUV5</accession>
<feature type="signal peptide" evidence="2">
    <location>
        <begin position="1"/>
        <end position="33"/>
    </location>
</feature>
<evidence type="ECO:0000256" key="1">
    <source>
        <dbReference type="SAM" id="Phobius"/>
    </source>
</evidence>
<sequence length="214" mass="21188">MSNRIHASRRPARLALSSAIGASVLLAPALAAAHTGHAAAAGAYATGFFSGFLHPLGGLDHLLAMVAVGLFAAILGGRALWLVPAAFLGTMVAGGLLALAGITLPFVELGIALSVLVLGLALAFRIRLATLGAMALVGFFALFHGHAHGAEMPAAASSLAYVGGFLLATALLHGAGMLVGGLAGLGVSRHVVHAHRVGGTAIAVLGAFMLAGMI</sequence>
<keyword evidence="1" id="KW-1133">Transmembrane helix</keyword>
<evidence type="ECO:0000313" key="3">
    <source>
        <dbReference type="EMBL" id="MFC3225857.1"/>
    </source>
</evidence>
<proteinExistence type="predicted"/>
<feature type="transmembrane region" description="Helical" evidence="1">
    <location>
        <begin position="95"/>
        <end position="122"/>
    </location>
</feature>
<dbReference type="EMBL" id="JBHRTR010000005">
    <property type="protein sequence ID" value="MFC3225857.1"/>
    <property type="molecule type" value="Genomic_DNA"/>
</dbReference>
<organism evidence="3 4">
    <name type="scientific">Marinibaculum pumilum</name>
    <dbReference type="NCBI Taxonomy" id="1766165"/>
    <lineage>
        <taxon>Bacteria</taxon>
        <taxon>Pseudomonadati</taxon>
        <taxon>Pseudomonadota</taxon>
        <taxon>Alphaproteobacteria</taxon>
        <taxon>Rhodospirillales</taxon>
        <taxon>Rhodospirillaceae</taxon>
        <taxon>Marinibaculum</taxon>
    </lineage>
</organism>
<name>A0ABV7KUV5_9PROT</name>
<feature type="transmembrane region" description="Helical" evidence="1">
    <location>
        <begin position="159"/>
        <end position="187"/>
    </location>
</feature>
<dbReference type="InterPro" id="IPR007038">
    <property type="entry name" value="HupE_UreJ"/>
</dbReference>
<keyword evidence="1" id="KW-0472">Membrane</keyword>
<keyword evidence="4" id="KW-1185">Reference proteome</keyword>
<feature type="chain" id="PRO_5045730531" evidence="2">
    <location>
        <begin position="34"/>
        <end position="214"/>
    </location>
</feature>
<keyword evidence="2" id="KW-0732">Signal</keyword>
<keyword evidence="1" id="KW-0812">Transmembrane</keyword>
<dbReference type="Pfam" id="PF04955">
    <property type="entry name" value="HupE_UreJ"/>
    <property type="match status" value="1"/>
</dbReference>
<gene>
    <name evidence="3" type="ORF">ACFOGJ_01355</name>
</gene>
<protein>
    <submittedName>
        <fullName evidence="3">HupE/UreJ family protein</fullName>
    </submittedName>
</protein>
<feature type="transmembrane region" description="Helical" evidence="1">
    <location>
        <begin position="193"/>
        <end position="213"/>
    </location>
</feature>